<organism evidence="1 2">
    <name type="scientific">Pseudovibrio axinellae</name>
    <dbReference type="NCBI Taxonomy" id="989403"/>
    <lineage>
        <taxon>Bacteria</taxon>
        <taxon>Pseudomonadati</taxon>
        <taxon>Pseudomonadota</taxon>
        <taxon>Alphaproteobacteria</taxon>
        <taxon>Hyphomicrobiales</taxon>
        <taxon>Stappiaceae</taxon>
        <taxon>Pseudovibrio</taxon>
    </lineage>
</organism>
<evidence type="ECO:0000313" key="2">
    <source>
        <dbReference type="Proteomes" id="UP000076577"/>
    </source>
</evidence>
<dbReference type="STRING" id="989403.SAMN05421798_11462"/>
<dbReference type="Pfam" id="PF07370">
    <property type="entry name" value="DUF1489"/>
    <property type="match status" value="1"/>
</dbReference>
<dbReference type="AlphaFoldDB" id="A0A165TWT7"/>
<accession>A0A165TWT7</accession>
<evidence type="ECO:0008006" key="3">
    <source>
        <dbReference type="Google" id="ProtNLM"/>
    </source>
</evidence>
<comment type="caution">
    <text evidence="1">The sequence shown here is derived from an EMBL/GenBank/DDBJ whole genome shotgun (WGS) entry which is preliminary data.</text>
</comment>
<name>A0A165TWT7_9HYPH</name>
<dbReference type="PIRSF" id="PIRSF032025">
    <property type="entry name" value="UCP032025"/>
    <property type="match status" value="1"/>
</dbReference>
<protein>
    <recommendedName>
        <fullName evidence="3">Lysophospholipase</fullName>
    </recommendedName>
</protein>
<dbReference type="RefSeq" id="WP_068010417.1">
    <property type="nucleotide sequence ID" value="NZ_FOFM01000014.1"/>
</dbReference>
<dbReference type="OrthoDB" id="9798292at2"/>
<dbReference type="EMBL" id="LMCB01000139">
    <property type="protein sequence ID" value="KZL06737.1"/>
    <property type="molecule type" value="Genomic_DNA"/>
</dbReference>
<keyword evidence="2" id="KW-1185">Reference proteome</keyword>
<evidence type="ECO:0000313" key="1">
    <source>
        <dbReference type="EMBL" id="KZL06737.1"/>
    </source>
</evidence>
<dbReference type="InterPro" id="IPR008320">
    <property type="entry name" value="UCP032025"/>
</dbReference>
<proteinExistence type="predicted"/>
<dbReference type="Proteomes" id="UP000076577">
    <property type="component" value="Unassembled WGS sequence"/>
</dbReference>
<dbReference type="PATRIC" id="fig|989403.3.peg.4643"/>
<reference evidence="1 2" key="1">
    <citation type="journal article" date="2016" name="Front. Microbiol.">
        <title>Comparative Genomic Analysis Reveals a Diverse Repertoire of Genes Involved in Prokaryote-Eukaryote Interactions within the Pseudovibrio Genus.</title>
        <authorList>
            <person name="Romano S."/>
            <person name="Fernandez-Guerra A."/>
            <person name="Reen F.J."/>
            <person name="Glockner F.O."/>
            <person name="Crowley S.P."/>
            <person name="O'Sullivan O."/>
            <person name="Cotter P.D."/>
            <person name="Adams C."/>
            <person name="Dobson A.D."/>
            <person name="O'Gara F."/>
        </authorList>
    </citation>
    <scope>NUCLEOTIDE SEQUENCE [LARGE SCALE GENOMIC DNA]</scope>
    <source>
        <strain evidence="1 2">Ad2</strain>
    </source>
</reference>
<sequence length="148" mass="16877">MTLHLVKLCVGVESVDQLRGYIEQRQILALSQGLSAEQIHTTRMVPTRIDELLDGGSLYWVIKGNVQVRQKLIDIRVHKDDAGKKSCDLVMEPFLHQTHFQPRRPFQGWRYLKASDAPLDVGGPMLDGDQLAEMPEGMRRELQELCLI</sequence>
<gene>
    <name evidence="1" type="ORF">PsAD2_04250</name>
</gene>